<proteinExistence type="predicted"/>
<dbReference type="SUPFAM" id="SSF56925">
    <property type="entry name" value="OMPA-like"/>
    <property type="match status" value="1"/>
</dbReference>
<dbReference type="Pfam" id="PF10082">
    <property type="entry name" value="BBP2_2"/>
    <property type="match status" value="1"/>
</dbReference>
<dbReference type="EMBL" id="UOEO01000117">
    <property type="protein sequence ID" value="VAW19710.1"/>
    <property type="molecule type" value="Genomic_DNA"/>
</dbReference>
<name>A0A3B0TSM4_9ZZZZ</name>
<dbReference type="InterPro" id="IPR011250">
    <property type="entry name" value="OMP/PagP_B-barrel"/>
</dbReference>
<evidence type="ECO:0000313" key="1">
    <source>
        <dbReference type="EMBL" id="VAW19710.1"/>
    </source>
</evidence>
<dbReference type="AlphaFoldDB" id="A0A3B0TSM4"/>
<gene>
    <name evidence="1" type="ORF">MNBD_ALPHA12-1549</name>
</gene>
<accession>A0A3B0TSM4</accession>
<protein>
    <recommendedName>
        <fullName evidence="2">Porin domain-containing protein</fullName>
    </recommendedName>
</protein>
<dbReference type="InterPro" id="IPR018759">
    <property type="entry name" value="BBP2_2"/>
</dbReference>
<sequence>MLRLLTSASTVKFQGRSLSAFSRSGSAKGLLAAMALLLMPAATASDNISASAAEKNRPPAVIIAKDRLFAGTSATEQNPGENIIAPFKLDWSLGLRGSYKNGSGGTGYEAVIVPDISLTYSGLRGQYILGSQASLAYNQDQTIRIKAGQLTASGQYRLDRESQLSARVSARISQDDPDAPGMENIIKTPLVLDLEGQAGIVRQFSRLGLELKGSISRRVMSQTILAGNVVQDNSSLNTTRLGVSMRASYNLTPIISAFMQGDMAQNWFDAASPVSGFYQNGLDLKGAIGLVGNWRGIFGAQISAGYGLRRFDDPGVLQLASVLYGLDLSWSPNQTLSAGARFSSTINPENTKAGAPAFVSYTANGNIGFALSSTFALRASAAGNWLVPTNGAETSVSYSAGAGANYKINRQTDLNLDYLYTKIIQPPVAAKDQQAITLGVNFSR</sequence>
<organism evidence="1">
    <name type="scientific">hydrothermal vent metagenome</name>
    <dbReference type="NCBI Taxonomy" id="652676"/>
    <lineage>
        <taxon>unclassified sequences</taxon>
        <taxon>metagenomes</taxon>
        <taxon>ecological metagenomes</taxon>
    </lineage>
</organism>
<evidence type="ECO:0008006" key="2">
    <source>
        <dbReference type="Google" id="ProtNLM"/>
    </source>
</evidence>
<reference evidence="1" key="1">
    <citation type="submission" date="2018-06" db="EMBL/GenBank/DDBJ databases">
        <authorList>
            <person name="Zhirakovskaya E."/>
        </authorList>
    </citation>
    <scope>NUCLEOTIDE SEQUENCE</scope>
</reference>